<accession>A0A0B1Z7C9</accession>
<organism evidence="1 2">
    <name type="scientific">Pseudomonas frederiksbergensis</name>
    <dbReference type="NCBI Taxonomy" id="104087"/>
    <lineage>
        <taxon>Bacteria</taxon>
        <taxon>Pseudomonadati</taxon>
        <taxon>Pseudomonadota</taxon>
        <taxon>Gammaproteobacteria</taxon>
        <taxon>Pseudomonadales</taxon>
        <taxon>Pseudomonadaceae</taxon>
        <taxon>Pseudomonas</taxon>
    </lineage>
</organism>
<evidence type="ECO:0000313" key="2">
    <source>
        <dbReference type="Proteomes" id="UP000030949"/>
    </source>
</evidence>
<dbReference type="Proteomes" id="UP000030949">
    <property type="component" value="Unassembled WGS sequence"/>
</dbReference>
<dbReference type="RefSeq" id="WP_039590746.1">
    <property type="nucleotide sequence ID" value="NZ_JQGJ02000003.1"/>
</dbReference>
<name>A0A0B1Z7C9_9PSED</name>
<dbReference type="OrthoDB" id="7003568at2"/>
<reference evidence="2" key="1">
    <citation type="submission" date="2015-03" db="EMBL/GenBank/DDBJ databases">
        <title>Pseudomonas frederiksbergensis hydrocarbon degrader.</title>
        <authorList>
            <person name="Brown L.M."/>
            <person name="Ruiz O.N."/>
            <person name="Mueller S."/>
            <person name="Gunasekera T.S."/>
        </authorList>
    </citation>
    <scope>NUCLEOTIDE SEQUENCE [LARGE SCALE GENOMIC DNA]</scope>
    <source>
        <strain evidence="2">SI8</strain>
    </source>
</reference>
<proteinExistence type="predicted"/>
<protein>
    <submittedName>
        <fullName evidence="1">Uncharacterized protein</fullName>
    </submittedName>
</protein>
<comment type="caution">
    <text evidence="1">The sequence shown here is derived from an EMBL/GenBank/DDBJ whole genome shotgun (WGS) entry which is preliminary data.</text>
</comment>
<dbReference type="EMBL" id="JQGJ01000004">
    <property type="protein sequence ID" value="KHK65302.1"/>
    <property type="molecule type" value="Genomic_DNA"/>
</dbReference>
<dbReference type="AlphaFoldDB" id="A0A0B1Z7C9"/>
<sequence>MQKNFSATPPIAFAAKNCQLIATVPNGVEEYWSADIKAVRHGVLNKIFTDVLFIEKPGELAFLAGIESQDGVDRHIRPDAALKQAEFISFLRSENDRNSAALGILARVFHGHDYAVVGKATAAYMAARSLSHAFGVGYVDQYGDYQTIQIVPGDDSGFDGNAYLPFDQLGENS</sequence>
<evidence type="ECO:0000313" key="1">
    <source>
        <dbReference type="EMBL" id="KHK65302.1"/>
    </source>
</evidence>
<gene>
    <name evidence="1" type="ORF">JZ00_09665</name>
</gene>